<evidence type="ECO:0000313" key="3">
    <source>
        <dbReference type="EMBL" id="WPF83579.1"/>
    </source>
</evidence>
<feature type="transmembrane region" description="Helical" evidence="2">
    <location>
        <begin position="20"/>
        <end position="38"/>
    </location>
</feature>
<evidence type="ECO:0000256" key="2">
    <source>
        <dbReference type="SAM" id="Phobius"/>
    </source>
</evidence>
<dbReference type="AlphaFoldDB" id="A0AAF0Z9W5"/>
<dbReference type="RefSeq" id="WP_319160021.1">
    <property type="nucleotide sequence ID" value="NZ_CP138359.1"/>
</dbReference>
<proteinExistence type="predicted"/>
<feature type="compositionally biased region" description="Basic and acidic residues" evidence="1">
    <location>
        <begin position="97"/>
        <end position="106"/>
    </location>
</feature>
<dbReference type="Proteomes" id="UP001304340">
    <property type="component" value="Chromosome"/>
</dbReference>
<accession>A0AAF0Z9W5</accession>
<keyword evidence="2" id="KW-0812">Transmembrane</keyword>
<evidence type="ECO:0000313" key="4">
    <source>
        <dbReference type="Proteomes" id="UP001304340"/>
    </source>
</evidence>
<feature type="transmembrane region" description="Helical" evidence="2">
    <location>
        <begin position="44"/>
        <end position="65"/>
    </location>
</feature>
<feature type="region of interest" description="Disordered" evidence="1">
    <location>
        <begin position="78"/>
        <end position="106"/>
    </location>
</feature>
<name>A0AAF0Z9W5_9MICO</name>
<keyword evidence="2" id="KW-0472">Membrane</keyword>
<dbReference type="KEGG" id="sbil:SANBI_001263"/>
<gene>
    <name evidence="3" type="ORF">SANBI_001263</name>
</gene>
<evidence type="ECO:0000256" key="1">
    <source>
        <dbReference type="SAM" id="MobiDB-lite"/>
    </source>
</evidence>
<organism evidence="3 4">
    <name type="scientific">Sanguibacter biliveldensis</name>
    <dbReference type="NCBI Taxonomy" id="3030830"/>
    <lineage>
        <taxon>Bacteria</taxon>
        <taxon>Bacillati</taxon>
        <taxon>Actinomycetota</taxon>
        <taxon>Actinomycetes</taxon>
        <taxon>Micrococcales</taxon>
        <taxon>Sanguibacteraceae</taxon>
        <taxon>Sanguibacter</taxon>
    </lineage>
</organism>
<keyword evidence="2" id="KW-1133">Transmembrane helix</keyword>
<reference evidence="4" key="1">
    <citation type="submission" date="2023-11" db="EMBL/GenBank/DDBJ databases">
        <authorList>
            <person name="Helweg L.P."/>
            <person name="Kiel A."/>
            <person name="Hitz F."/>
            <person name="Ruckert-Reed C."/>
            <person name="Busche T."/>
            <person name="Kaltschmidt B."/>
            <person name="Kaltschmidt C."/>
        </authorList>
    </citation>
    <scope>NUCLEOTIDE SEQUENCE [LARGE SCALE GENOMIC DNA]</scope>
    <source>
        <strain evidence="4">4.1</strain>
    </source>
</reference>
<keyword evidence="4" id="KW-1185">Reference proteome</keyword>
<sequence>MRATTAPRARCARLSPRARLQVGASLLTAGVVVAALHLVVDGPFVVAVLGLLCVASGSSMIGTQLQRRSVERDRLARERRIAVQRRPWPGTDGGSGDDPRPRHDQG</sequence>
<protein>
    <submittedName>
        <fullName evidence="3">Uncharacterized protein</fullName>
    </submittedName>
</protein>
<dbReference type="EMBL" id="CP138359">
    <property type="protein sequence ID" value="WPF83579.1"/>
    <property type="molecule type" value="Genomic_DNA"/>
</dbReference>